<proteinExistence type="predicted"/>
<evidence type="ECO:0000256" key="1">
    <source>
        <dbReference type="SAM" id="SignalP"/>
    </source>
</evidence>
<accession>A0A4R3QC71</accession>
<sequence length="74" mass="8161">MSITFFKHLASVPVFIAWAGSLHAQDSSTELAKKRSNPIASPISVPFQFNRDHGHGPLDGDKATLNFQPVIPYR</sequence>
<feature type="chain" id="PRO_5020723167" evidence="1">
    <location>
        <begin position="25"/>
        <end position="74"/>
    </location>
</feature>
<dbReference type="Proteomes" id="UP000294576">
    <property type="component" value="Unassembled WGS sequence"/>
</dbReference>
<organism evidence="2 3">
    <name type="scientific">Rhizobium sullae</name>
    <name type="common">Rhizobium hedysari</name>
    <dbReference type="NCBI Taxonomy" id="50338"/>
    <lineage>
        <taxon>Bacteria</taxon>
        <taxon>Pseudomonadati</taxon>
        <taxon>Pseudomonadota</taxon>
        <taxon>Alphaproteobacteria</taxon>
        <taxon>Hyphomicrobiales</taxon>
        <taxon>Rhizobiaceae</taxon>
        <taxon>Rhizobium/Agrobacterium group</taxon>
        <taxon>Rhizobium</taxon>
    </lineage>
</organism>
<evidence type="ECO:0000313" key="3">
    <source>
        <dbReference type="Proteomes" id="UP000294576"/>
    </source>
</evidence>
<gene>
    <name evidence="2" type="ORF">EV132_102179</name>
</gene>
<comment type="caution">
    <text evidence="2">The sequence shown here is derived from an EMBL/GenBank/DDBJ whole genome shotgun (WGS) entry which is preliminary data.</text>
</comment>
<evidence type="ECO:0000313" key="2">
    <source>
        <dbReference type="EMBL" id="TCU18951.1"/>
    </source>
</evidence>
<name>A0A4R3QC71_RHISU</name>
<reference evidence="2 3" key="1">
    <citation type="submission" date="2019-03" db="EMBL/GenBank/DDBJ databases">
        <title>Genomic Encyclopedia of Type Strains, Phase IV (KMG-V): Genome sequencing to study the core and pangenomes of soil and plant-associated prokaryotes.</title>
        <authorList>
            <person name="Whitman W."/>
        </authorList>
    </citation>
    <scope>NUCLEOTIDE SEQUENCE [LARGE SCALE GENOMIC DNA]</scope>
    <source>
        <strain evidence="2 3">Hc14</strain>
    </source>
</reference>
<keyword evidence="1" id="KW-0732">Signal</keyword>
<feature type="signal peptide" evidence="1">
    <location>
        <begin position="1"/>
        <end position="24"/>
    </location>
</feature>
<dbReference type="EMBL" id="SMBH01000002">
    <property type="protein sequence ID" value="TCU18951.1"/>
    <property type="molecule type" value="Genomic_DNA"/>
</dbReference>
<protein>
    <submittedName>
        <fullName evidence="2">Uncharacterized protein</fullName>
    </submittedName>
</protein>
<dbReference type="AlphaFoldDB" id="A0A4R3QC71"/>